<gene>
    <name evidence="1" type="ORF">GRO01_26580</name>
</gene>
<dbReference type="EMBL" id="BJLY01000007">
    <property type="protein sequence ID" value="GEB05082.1"/>
    <property type="molecule type" value="Genomic_DNA"/>
</dbReference>
<keyword evidence="2" id="KW-1185">Reference proteome</keyword>
<accession>A0A4Y3M7B2</accession>
<comment type="caution">
    <text evidence="1">The sequence shown here is derived from an EMBL/GenBank/DDBJ whole genome shotgun (WGS) entry which is preliminary data.</text>
</comment>
<evidence type="ECO:0000313" key="2">
    <source>
        <dbReference type="Proteomes" id="UP000320772"/>
    </source>
</evidence>
<dbReference type="Proteomes" id="UP000320772">
    <property type="component" value="Unassembled WGS sequence"/>
</dbReference>
<sequence length="76" mass="7881">MPIGTYQNGKLESLEIHPITLSLGPAAHLRGVPSLAQGEEGRQILEKFAALSAPFGTVLKMGGTGDAPVLLWGAEA</sequence>
<protein>
    <submittedName>
        <fullName evidence="1">Uncharacterized protein</fullName>
    </submittedName>
</protein>
<organism evidence="1 2">
    <name type="scientific">Gluconobacter roseus NBRC 3990</name>
    <dbReference type="NCBI Taxonomy" id="1307950"/>
    <lineage>
        <taxon>Bacteria</taxon>
        <taxon>Pseudomonadati</taxon>
        <taxon>Pseudomonadota</taxon>
        <taxon>Alphaproteobacteria</taxon>
        <taxon>Acetobacterales</taxon>
        <taxon>Acetobacteraceae</taxon>
        <taxon>Gluconobacter</taxon>
    </lineage>
</organism>
<proteinExistence type="predicted"/>
<reference evidence="1 2" key="1">
    <citation type="submission" date="2019-06" db="EMBL/GenBank/DDBJ databases">
        <title>Whole genome shotgun sequence of Gluconobacter roseus NBRC 3990.</title>
        <authorList>
            <person name="Hosoyama A."/>
            <person name="Uohara A."/>
            <person name="Ohji S."/>
            <person name="Ichikawa N."/>
        </authorList>
    </citation>
    <scope>NUCLEOTIDE SEQUENCE [LARGE SCALE GENOMIC DNA]</scope>
    <source>
        <strain evidence="1 2">NBRC 3990</strain>
    </source>
</reference>
<name>A0A4Y3M7B2_9PROT</name>
<dbReference type="AlphaFoldDB" id="A0A4Y3M7B2"/>
<evidence type="ECO:0000313" key="1">
    <source>
        <dbReference type="EMBL" id="GEB05082.1"/>
    </source>
</evidence>